<dbReference type="InterPro" id="IPR013783">
    <property type="entry name" value="Ig-like_fold"/>
</dbReference>
<organism evidence="3 4">
    <name type="scientific">Letharia lupina</name>
    <dbReference type="NCBI Taxonomy" id="560253"/>
    <lineage>
        <taxon>Eukaryota</taxon>
        <taxon>Fungi</taxon>
        <taxon>Dikarya</taxon>
        <taxon>Ascomycota</taxon>
        <taxon>Pezizomycotina</taxon>
        <taxon>Lecanoromycetes</taxon>
        <taxon>OSLEUM clade</taxon>
        <taxon>Lecanoromycetidae</taxon>
        <taxon>Lecanorales</taxon>
        <taxon>Lecanorineae</taxon>
        <taxon>Parmeliaceae</taxon>
        <taxon>Letharia</taxon>
    </lineage>
</organism>
<gene>
    <name evidence="3" type="ORF">HO133_008816</name>
</gene>
<dbReference type="InterPro" id="IPR015202">
    <property type="entry name" value="GO-like_E_set"/>
</dbReference>
<dbReference type="GeneID" id="59337211"/>
<dbReference type="Gene3D" id="2.60.40.10">
    <property type="entry name" value="Immunoglobulins"/>
    <property type="match status" value="1"/>
</dbReference>
<dbReference type="SMART" id="SM00612">
    <property type="entry name" value="Kelch"/>
    <property type="match status" value="3"/>
</dbReference>
<dbReference type="InterPro" id="IPR014756">
    <property type="entry name" value="Ig_E-set"/>
</dbReference>
<dbReference type="InterPro" id="IPR011043">
    <property type="entry name" value="Gal_Oxase/kelch_b-propeller"/>
</dbReference>
<dbReference type="CDD" id="cd02851">
    <property type="entry name" value="E_set_GO_C"/>
    <property type="match status" value="1"/>
</dbReference>
<reference evidence="3 4" key="1">
    <citation type="journal article" date="2020" name="Genomics">
        <title>Complete, high-quality genomes from long-read metagenomic sequencing of two wolf lichen thalli reveals enigmatic genome architecture.</title>
        <authorList>
            <person name="McKenzie S.K."/>
            <person name="Walston R.F."/>
            <person name="Allen J.L."/>
        </authorList>
    </citation>
    <scope>NUCLEOTIDE SEQUENCE [LARGE SCALE GENOMIC DNA]</scope>
    <source>
        <strain evidence="3">WasteWater1</strain>
    </source>
</reference>
<dbReference type="SUPFAM" id="SSF81296">
    <property type="entry name" value="E set domains"/>
    <property type="match status" value="1"/>
</dbReference>
<dbReference type="SUPFAM" id="SSF50965">
    <property type="entry name" value="Galactose oxidase, central domain"/>
    <property type="match status" value="1"/>
</dbReference>
<proteinExistence type="predicted"/>
<dbReference type="PANTHER" id="PTHR32208:SF68">
    <property type="entry name" value="GALACTOSE OXIDASE"/>
    <property type="match status" value="1"/>
</dbReference>
<keyword evidence="4" id="KW-1185">Reference proteome</keyword>
<dbReference type="Pfam" id="PF00754">
    <property type="entry name" value="F5_F8_type_C"/>
    <property type="match status" value="1"/>
</dbReference>
<dbReference type="InterPro" id="IPR037293">
    <property type="entry name" value="Gal_Oxidase_central_sf"/>
</dbReference>
<accession>A0A8H6CPS3</accession>
<feature type="domain" description="F5/8 type C" evidence="2">
    <location>
        <begin position="56"/>
        <end position="213"/>
    </location>
</feature>
<evidence type="ECO:0000313" key="3">
    <source>
        <dbReference type="EMBL" id="KAF6227372.1"/>
    </source>
</evidence>
<dbReference type="AlphaFoldDB" id="A0A8H6CPS3"/>
<dbReference type="Gene3D" id="2.60.120.260">
    <property type="entry name" value="Galactose-binding domain-like"/>
    <property type="match status" value="1"/>
</dbReference>
<dbReference type="InterPro" id="IPR000421">
    <property type="entry name" value="FA58C"/>
</dbReference>
<dbReference type="PROSITE" id="PS50022">
    <property type="entry name" value="FA58C_3"/>
    <property type="match status" value="1"/>
</dbReference>
<dbReference type="InterPro" id="IPR009880">
    <property type="entry name" value="Glyoxal_oxidase_N"/>
</dbReference>
<evidence type="ECO:0000259" key="2">
    <source>
        <dbReference type="PROSITE" id="PS50022"/>
    </source>
</evidence>
<dbReference type="RefSeq" id="XP_037155680.1">
    <property type="nucleotide sequence ID" value="XM_037299679.1"/>
</dbReference>
<protein>
    <recommendedName>
        <fullName evidence="2">F5/8 type C domain-containing protein</fullName>
    </recommendedName>
</protein>
<comment type="caution">
    <text evidence="3">The sequence shown here is derived from an EMBL/GenBank/DDBJ whole genome shotgun (WGS) entry which is preliminary data.</text>
</comment>
<dbReference type="EMBL" id="JACCJB010000005">
    <property type="protein sequence ID" value="KAF6227372.1"/>
    <property type="molecule type" value="Genomic_DNA"/>
</dbReference>
<dbReference type="Proteomes" id="UP000593566">
    <property type="component" value="Unassembled WGS sequence"/>
</dbReference>
<keyword evidence="1" id="KW-0732">Signal</keyword>
<evidence type="ECO:0000256" key="1">
    <source>
        <dbReference type="ARBA" id="ARBA00022729"/>
    </source>
</evidence>
<name>A0A8H6CPS3_9LECA</name>
<dbReference type="InterPro" id="IPR008979">
    <property type="entry name" value="Galactose-bd-like_sf"/>
</dbReference>
<dbReference type="PANTHER" id="PTHR32208">
    <property type="entry name" value="SECRETED PROTEIN-RELATED"/>
    <property type="match status" value="1"/>
</dbReference>
<dbReference type="Gene3D" id="2.130.10.80">
    <property type="entry name" value="Galactose oxidase/kelch, beta-propeller"/>
    <property type="match status" value="1"/>
</dbReference>
<dbReference type="SUPFAM" id="SSF49785">
    <property type="entry name" value="Galactose-binding domain-like"/>
    <property type="match status" value="1"/>
</dbReference>
<evidence type="ECO:0000313" key="4">
    <source>
        <dbReference type="Proteomes" id="UP000593566"/>
    </source>
</evidence>
<dbReference type="Pfam" id="PF09118">
    <property type="entry name" value="GO-like_E_set"/>
    <property type="match status" value="1"/>
</dbReference>
<sequence length="695" mass="72596">MAIVSLAPRHIHAIAPSAIALNKPAASVQAASTDNGGLVTEGVATLDGLNLDAIAEGRSAESLISTSIPQTNWVATADIYQPGFPPSNVLDGNLNTFWHTTYTVGLPSSAMSGASLPHALTIDMGQTYLINSIAYIPRQDGPSNGNIGEHQIVLSVDNGTWTPVALGTYQDSNSTKTTIFEASYARYVRIIALTEAGSRGPWTSCASFNIFETSTPSPASGEGEWSPTIDFPLVPVSAAIDYSSGNILVWSSWAASTFAGSAGKNTLTATYNMTTGLVSQRNISNTDHDMFCEGLSLDAKGRVVATGGNDAAKTSIYDPEMSSWTAEGHMKIPRGYQSMVTLSNGNLFTIGGSWSGNEGGKNGEIYNPSTNNWTLVPGAPVAPMLTNDAQLVYRADNHGMLFAWKGASIFQAGPSKAMNWYGTNGTGSQVAAGDRADGDAMCGNAVMYDATAGKILVVGGAIDYQGANATANASIITIGTAMSAATVQTISPMSYPRIFANAVVLPTGAIFISGGQEYGIPFSDNGSQLQPEMWDPVSTNFTKLAPQAIPRNYHSIGILLPDATILSAGGGLCGACATNHYDGQIYSPSYLFNPNGSRAIRPVVESAPSQVSVGGTLIATTDSPVTAWAMLRLGATTHTVNTDQRRIPLNATANGTTYTMTLPLDPGVLIPGYYYLFAMGAGVPSLARFVSVPVP</sequence>
<dbReference type="Pfam" id="PF07250">
    <property type="entry name" value="Glyoxal_oxid_N"/>
    <property type="match status" value="1"/>
</dbReference>
<dbReference type="InterPro" id="IPR006652">
    <property type="entry name" value="Kelch_1"/>
</dbReference>